<gene>
    <name evidence="2" type="ORF">ACHAXA_001327</name>
</gene>
<comment type="caution">
    <text evidence="2">The sequence shown here is derived from an EMBL/GenBank/DDBJ whole genome shotgun (WGS) entry which is preliminary data.</text>
</comment>
<proteinExistence type="predicted"/>
<evidence type="ECO:0000313" key="2">
    <source>
        <dbReference type="EMBL" id="KAL3812020.1"/>
    </source>
</evidence>
<reference evidence="2 3" key="1">
    <citation type="submission" date="2024-10" db="EMBL/GenBank/DDBJ databases">
        <title>Updated reference genomes for cyclostephanoid diatoms.</title>
        <authorList>
            <person name="Roberts W.R."/>
            <person name="Alverson A.J."/>
        </authorList>
    </citation>
    <scope>NUCLEOTIDE SEQUENCE [LARGE SCALE GENOMIC DNA]</scope>
    <source>
        <strain evidence="2 3">AJA228-03</strain>
    </source>
</reference>
<feature type="region of interest" description="Disordered" evidence="1">
    <location>
        <begin position="32"/>
        <end position="65"/>
    </location>
</feature>
<evidence type="ECO:0000313" key="3">
    <source>
        <dbReference type="Proteomes" id="UP001530377"/>
    </source>
</evidence>
<dbReference type="Proteomes" id="UP001530377">
    <property type="component" value="Unassembled WGS sequence"/>
</dbReference>
<keyword evidence="3" id="KW-1185">Reference proteome</keyword>
<organism evidence="2 3">
    <name type="scientific">Cyclostephanos tholiformis</name>
    <dbReference type="NCBI Taxonomy" id="382380"/>
    <lineage>
        <taxon>Eukaryota</taxon>
        <taxon>Sar</taxon>
        <taxon>Stramenopiles</taxon>
        <taxon>Ochrophyta</taxon>
        <taxon>Bacillariophyta</taxon>
        <taxon>Coscinodiscophyceae</taxon>
        <taxon>Thalassiosirophycidae</taxon>
        <taxon>Stephanodiscales</taxon>
        <taxon>Stephanodiscaceae</taxon>
        <taxon>Cyclostephanos</taxon>
    </lineage>
</organism>
<feature type="compositionally biased region" description="Basic and acidic residues" evidence="1">
    <location>
        <begin position="56"/>
        <end position="65"/>
    </location>
</feature>
<dbReference type="AlphaFoldDB" id="A0ABD3RGF3"/>
<name>A0ABD3RGF3_9STRA</name>
<sequence length="203" mass="22861">MMNRLASSCSALPRRLRHNHLALRPISITPPLALPLPAKKTSPEEPKTAQKKVNKEKKGPSTAKLEKMDSAEKRITDLLIKAYDAPSLVPPPASAEEMAQRYNVGRNYVIGCFRRHNELNHDLAVKIRMKKYALRMMPREGIDLGDVTTTSSDGRSVYGKWKAEALKVNDSWGPPDHRHVPMYTPPIEGFDISQYMNMGDEDN</sequence>
<dbReference type="EMBL" id="JALLPB020000222">
    <property type="protein sequence ID" value="KAL3812020.1"/>
    <property type="molecule type" value="Genomic_DNA"/>
</dbReference>
<evidence type="ECO:0000256" key="1">
    <source>
        <dbReference type="SAM" id="MobiDB-lite"/>
    </source>
</evidence>
<accession>A0ABD3RGF3</accession>
<protein>
    <submittedName>
        <fullName evidence="2">Uncharacterized protein</fullName>
    </submittedName>
</protein>